<dbReference type="OrthoDB" id="9792581at2"/>
<feature type="transmembrane region" description="Helical" evidence="6">
    <location>
        <begin position="107"/>
        <end position="125"/>
    </location>
</feature>
<comment type="subcellular location">
    <subcellularLocation>
        <location evidence="6">Cell membrane</location>
        <topology evidence="6">Multi-pass membrane protein</topology>
    </subcellularLocation>
    <subcellularLocation>
        <location evidence="1">Membrane</location>
        <topology evidence="1">Multi-pass membrane protein</topology>
    </subcellularLocation>
</comment>
<dbReference type="PATRIC" id="fig|471514.4.peg.3146"/>
<evidence type="ECO:0000256" key="3">
    <source>
        <dbReference type="ARBA" id="ARBA00022692"/>
    </source>
</evidence>
<comment type="similarity">
    <text evidence="2 6">Belongs to the 4-toluene sulfonate uptake permease (TSUP) (TC 2.A.102) family.</text>
</comment>
<dbReference type="RefSeq" id="WP_054968059.1">
    <property type="nucleotide sequence ID" value="NZ_LJCO01000019.1"/>
</dbReference>
<organism evidence="7 8">
    <name type="scientific">Alicyclobacillus ferrooxydans</name>
    <dbReference type="NCBI Taxonomy" id="471514"/>
    <lineage>
        <taxon>Bacteria</taxon>
        <taxon>Bacillati</taxon>
        <taxon>Bacillota</taxon>
        <taxon>Bacilli</taxon>
        <taxon>Bacillales</taxon>
        <taxon>Alicyclobacillaceae</taxon>
        <taxon>Alicyclobacillus</taxon>
    </lineage>
</organism>
<accession>A0A0P9GUK5</accession>
<dbReference type="PANTHER" id="PTHR43701">
    <property type="entry name" value="MEMBRANE TRANSPORTER PROTEIN MJ0441-RELATED"/>
    <property type="match status" value="1"/>
</dbReference>
<feature type="transmembrane region" description="Helical" evidence="6">
    <location>
        <begin position="206"/>
        <end position="225"/>
    </location>
</feature>
<feature type="transmembrane region" description="Helical" evidence="6">
    <location>
        <begin position="237"/>
        <end position="255"/>
    </location>
</feature>
<evidence type="ECO:0000313" key="8">
    <source>
        <dbReference type="Proteomes" id="UP000050482"/>
    </source>
</evidence>
<feature type="transmembrane region" description="Helical" evidence="6">
    <location>
        <begin position="145"/>
        <end position="175"/>
    </location>
</feature>
<gene>
    <name evidence="7" type="ORF">AN477_04930</name>
</gene>
<keyword evidence="6" id="KW-1003">Cell membrane</keyword>
<comment type="caution">
    <text evidence="7">The sequence shown here is derived from an EMBL/GenBank/DDBJ whole genome shotgun (WGS) entry which is preliminary data.</text>
</comment>
<protein>
    <recommendedName>
        <fullName evidence="6">Probable membrane transporter protein</fullName>
    </recommendedName>
</protein>
<evidence type="ECO:0000256" key="5">
    <source>
        <dbReference type="ARBA" id="ARBA00023136"/>
    </source>
</evidence>
<dbReference type="PANTHER" id="PTHR43701:SF13">
    <property type="entry name" value="MEMBRANE TRANSPORTER PROTEIN YRKJ-RELATED"/>
    <property type="match status" value="1"/>
</dbReference>
<evidence type="ECO:0000256" key="2">
    <source>
        <dbReference type="ARBA" id="ARBA00009142"/>
    </source>
</evidence>
<dbReference type="STRING" id="471514.AN477_04930"/>
<keyword evidence="3 6" id="KW-0812">Transmembrane</keyword>
<keyword evidence="4 6" id="KW-1133">Transmembrane helix</keyword>
<dbReference type="EMBL" id="LJCO01000019">
    <property type="protein sequence ID" value="KPV44950.1"/>
    <property type="molecule type" value="Genomic_DNA"/>
</dbReference>
<evidence type="ECO:0000256" key="1">
    <source>
        <dbReference type="ARBA" id="ARBA00004141"/>
    </source>
</evidence>
<dbReference type="Proteomes" id="UP000050482">
    <property type="component" value="Unassembled WGS sequence"/>
</dbReference>
<evidence type="ECO:0000313" key="7">
    <source>
        <dbReference type="EMBL" id="KPV44950.1"/>
    </source>
</evidence>
<feature type="transmembrane region" description="Helical" evidence="6">
    <location>
        <begin position="182"/>
        <end position="200"/>
    </location>
</feature>
<sequence length="259" mass="26993">MSLALFTTLLSIGLVGSFVSGMLGIGGSIVKYPLLLYIPPALGPAMFSTHEVSGISAVQVLFSSIAGVLAYRNDRVLNTKLIVYMGSSILFASFFGAYMAKFMPEGSINLVYAVLATVAAIMMFAPKLESSPSLDRDVSFNIPVAVGSAAIIGFFSGIVGAAGAFILVPVMLLVLKIPVRMTIASSLAITLISSIGSTAGKLLSGHVLFGPALIMIWASILGAPLGAKVGKRINTKVLQWILGVLIVATSVKIWLDIAL</sequence>
<evidence type="ECO:0000256" key="4">
    <source>
        <dbReference type="ARBA" id="ARBA00022989"/>
    </source>
</evidence>
<dbReference type="InterPro" id="IPR002781">
    <property type="entry name" value="TM_pro_TauE-like"/>
</dbReference>
<keyword evidence="5 6" id="KW-0472">Membrane</keyword>
<name>A0A0P9GUK5_9BACL</name>
<keyword evidence="8" id="KW-1185">Reference proteome</keyword>
<dbReference type="InterPro" id="IPR051598">
    <property type="entry name" value="TSUP/Inactive_protease-like"/>
</dbReference>
<feature type="transmembrane region" description="Helical" evidence="6">
    <location>
        <begin position="81"/>
        <end position="100"/>
    </location>
</feature>
<reference evidence="7 8" key="1">
    <citation type="submission" date="2015-09" db="EMBL/GenBank/DDBJ databases">
        <title>Draft genome sequence of Alicyclobacillus ferrooxydans DSM 22381.</title>
        <authorList>
            <person name="Hemp J."/>
        </authorList>
    </citation>
    <scope>NUCLEOTIDE SEQUENCE [LARGE SCALE GENOMIC DNA]</scope>
    <source>
        <strain evidence="7 8">TC-34</strain>
    </source>
</reference>
<dbReference type="AlphaFoldDB" id="A0A0P9GUK5"/>
<evidence type="ECO:0000256" key="6">
    <source>
        <dbReference type="RuleBase" id="RU363041"/>
    </source>
</evidence>
<proteinExistence type="inferred from homology"/>
<dbReference type="GO" id="GO:0005886">
    <property type="term" value="C:plasma membrane"/>
    <property type="evidence" value="ECO:0007669"/>
    <property type="project" value="UniProtKB-SubCell"/>
</dbReference>
<dbReference type="Pfam" id="PF01925">
    <property type="entry name" value="TauE"/>
    <property type="match status" value="1"/>
</dbReference>